<dbReference type="InterPro" id="IPR036457">
    <property type="entry name" value="PPM-type-like_dom_sf"/>
</dbReference>
<proteinExistence type="predicted"/>
<name>A0ABR8WYB7_9MICO</name>
<protein>
    <submittedName>
        <fullName evidence="1">SpoIIE family protein phosphatase</fullName>
    </submittedName>
</protein>
<reference evidence="1 2" key="1">
    <citation type="submission" date="2020-08" db="EMBL/GenBank/DDBJ databases">
        <title>A Genomic Blueprint of the Chicken Gut Microbiome.</title>
        <authorList>
            <person name="Gilroy R."/>
            <person name="Ravi A."/>
            <person name="Getino M."/>
            <person name="Pursley I."/>
            <person name="Horton D.L."/>
            <person name="Alikhan N.-F."/>
            <person name="Baker D."/>
            <person name="Gharbi K."/>
            <person name="Hall N."/>
            <person name="Watson M."/>
            <person name="Adriaenssens E.M."/>
            <person name="Foster-Nyarko E."/>
            <person name="Jarju S."/>
            <person name="Secka A."/>
            <person name="Antonio M."/>
            <person name="Oren A."/>
            <person name="Chaudhuri R."/>
            <person name="La Ragione R.M."/>
            <person name="Hildebrand F."/>
            <person name="Pallen M.J."/>
        </authorList>
    </citation>
    <scope>NUCLEOTIDE SEQUENCE [LARGE SCALE GENOMIC DNA]</scope>
    <source>
        <strain evidence="1 2">Re57</strain>
    </source>
</reference>
<dbReference type="Proteomes" id="UP000651517">
    <property type="component" value="Unassembled WGS sequence"/>
</dbReference>
<comment type="caution">
    <text evidence="1">The sequence shown here is derived from an EMBL/GenBank/DDBJ whole genome shotgun (WGS) entry which is preliminary data.</text>
</comment>
<dbReference type="SUPFAM" id="SSF81606">
    <property type="entry name" value="PP2C-like"/>
    <property type="match status" value="1"/>
</dbReference>
<dbReference type="EMBL" id="JACSPY010000022">
    <property type="protein sequence ID" value="MBD8021867.1"/>
    <property type="molecule type" value="Genomic_DNA"/>
</dbReference>
<keyword evidence="2" id="KW-1185">Reference proteome</keyword>
<accession>A0ABR8WYB7</accession>
<sequence>MSVRTIAAVPVFSGKSTPGTEHVNHDRWGAVNRTAWVIDGATRTSSAPISNYVASLDAALTAHAADDSLSLSELLASAIAQIAADYSGTNVSATVAMARQRPHGGWDWLVLGDSAVAYADENGTHLIQDTRLACVGVAQRARKRAIELNELDGAHLKDAKAALLAAEDAARNVRGGFWVAADRPDAAMHAVTGSTSAEDLVLMTDGVFSGFAAETWDDAEQMVHDVLHAGPEHVLQNVHRDVMTAHGRADDMTLVHAHAS</sequence>
<evidence type="ECO:0000313" key="2">
    <source>
        <dbReference type="Proteomes" id="UP000651517"/>
    </source>
</evidence>
<evidence type="ECO:0000313" key="1">
    <source>
        <dbReference type="EMBL" id="MBD8021867.1"/>
    </source>
</evidence>
<organism evidence="1 2">
    <name type="scientific">Brevibacterium gallinarum</name>
    <dbReference type="NCBI Taxonomy" id="2762220"/>
    <lineage>
        <taxon>Bacteria</taxon>
        <taxon>Bacillati</taxon>
        <taxon>Actinomycetota</taxon>
        <taxon>Actinomycetes</taxon>
        <taxon>Micrococcales</taxon>
        <taxon>Brevibacteriaceae</taxon>
        <taxon>Brevibacterium</taxon>
    </lineage>
</organism>
<gene>
    <name evidence="1" type="ORF">H9634_13870</name>
</gene>
<dbReference type="RefSeq" id="WP_191727395.1">
    <property type="nucleotide sequence ID" value="NZ_JACSPY010000022.1"/>
</dbReference>